<evidence type="ECO:0000256" key="4">
    <source>
        <dbReference type="ARBA" id="ARBA00021095"/>
    </source>
</evidence>
<comment type="catalytic activity">
    <reaction evidence="14 15">
        <text>a ubiquinone + NADH + 5 H(+)(in) = a ubiquinol + NAD(+) + 4 H(+)(out)</text>
        <dbReference type="Rhea" id="RHEA:29091"/>
        <dbReference type="Rhea" id="RHEA-COMP:9565"/>
        <dbReference type="Rhea" id="RHEA-COMP:9566"/>
        <dbReference type="ChEBI" id="CHEBI:15378"/>
        <dbReference type="ChEBI" id="CHEBI:16389"/>
        <dbReference type="ChEBI" id="CHEBI:17976"/>
        <dbReference type="ChEBI" id="CHEBI:57540"/>
        <dbReference type="ChEBI" id="CHEBI:57945"/>
        <dbReference type="EC" id="7.1.1.2"/>
    </reaction>
</comment>
<organism evidence="16">
    <name type="scientific">Amphisbaena schmidti</name>
    <name type="common">Schmidt's worm lizard</name>
    <dbReference type="NCBI Taxonomy" id="273519"/>
    <lineage>
        <taxon>Eukaryota</taxon>
        <taxon>Metazoa</taxon>
        <taxon>Chordata</taxon>
        <taxon>Craniata</taxon>
        <taxon>Vertebrata</taxon>
        <taxon>Euteleostomi</taxon>
        <taxon>Lepidosauria</taxon>
        <taxon>Squamata</taxon>
        <taxon>Bifurcata</taxon>
        <taxon>Unidentata</taxon>
        <taxon>Episquamata</taxon>
        <taxon>Laterata</taxon>
        <taxon>Lacertibaenia</taxon>
        <taxon>Amphisbaenia</taxon>
        <taxon>Amphisbaenidae</taxon>
        <taxon>Amphisbaena</taxon>
    </lineage>
</organism>
<gene>
    <name evidence="16" type="primary">nad6</name>
</gene>
<dbReference type="Pfam" id="PF00499">
    <property type="entry name" value="Oxidored_q3"/>
    <property type="match status" value="1"/>
</dbReference>
<comment type="subcellular location">
    <subcellularLocation>
        <location evidence="1 15">Mitochondrion membrane</location>
        <topology evidence="1 15">Multi-pass membrane protein</topology>
    </subcellularLocation>
</comment>
<keyword evidence="12 15" id="KW-0496">Mitochondrion</keyword>
<evidence type="ECO:0000256" key="5">
    <source>
        <dbReference type="ARBA" id="ARBA00022448"/>
    </source>
</evidence>
<evidence type="ECO:0000256" key="11">
    <source>
        <dbReference type="ARBA" id="ARBA00023027"/>
    </source>
</evidence>
<dbReference type="AlphaFoldDB" id="Q66SU7"/>
<proteinExistence type="inferred from homology"/>
<evidence type="ECO:0000256" key="2">
    <source>
        <dbReference type="ARBA" id="ARBA00005698"/>
    </source>
</evidence>
<feature type="transmembrane region" description="Helical" evidence="15">
    <location>
        <begin position="53"/>
        <end position="79"/>
    </location>
</feature>
<reference evidence="16" key="1">
    <citation type="journal article" date="2004" name="Mol. Phylogenet. Evol.">
        <title>Phylogenetic relationships among amphisbaenian reptiles based on complete mitochondrial genomic sequences.</title>
        <authorList>
            <person name="Macey J.R."/>
            <person name="Papenfuss T.J."/>
            <person name="Kuehl J.V."/>
            <person name="Fourcade H.M."/>
            <person name="Boore J.L."/>
        </authorList>
    </citation>
    <scope>NUCLEOTIDE SEQUENCE</scope>
</reference>
<evidence type="ECO:0000256" key="8">
    <source>
        <dbReference type="ARBA" id="ARBA00022967"/>
    </source>
</evidence>
<geneLocation type="mitochondrion" evidence="16"/>
<evidence type="ECO:0000256" key="13">
    <source>
        <dbReference type="ARBA" id="ARBA00023136"/>
    </source>
</evidence>
<accession>Q66SU7</accession>
<feature type="transmembrane region" description="Helical" evidence="15">
    <location>
        <begin position="31"/>
        <end position="47"/>
    </location>
</feature>
<evidence type="ECO:0000256" key="6">
    <source>
        <dbReference type="ARBA" id="ARBA00022660"/>
    </source>
</evidence>
<name>Q66SU7_AMPSC</name>
<keyword evidence="7 15" id="KW-0812">Transmembrane</keyword>
<keyword evidence="9 15" id="KW-0249">Electron transport</keyword>
<comment type="function">
    <text evidence="15">Core subunit of the mitochondrial membrane respiratory chain NADH dehydrogenase (Complex I) which catalyzes electron transfer from NADH through the respiratory chain, using ubiquinone as an electron acceptor. Essential for the catalytic activity and assembly of complex I.</text>
</comment>
<evidence type="ECO:0000256" key="12">
    <source>
        <dbReference type="ARBA" id="ARBA00023128"/>
    </source>
</evidence>
<keyword evidence="15" id="KW-0830">Ubiquinone</keyword>
<evidence type="ECO:0000256" key="14">
    <source>
        <dbReference type="ARBA" id="ARBA00049551"/>
    </source>
</evidence>
<evidence type="ECO:0000256" key="9">
    <source>
        <dbReference type="ARBA" id="ARBA00022982"/>
    </source>
</evidence>
<evidence type="ECO:0000256" key="7">
    <source>
        <dbReference type="ARBA" id="ARBA00022692"/>
    </source>
</evidence>
<evidence type="ECO:0000256" key="3">
    <source>
        <dbReference type="ARBA" id="ARBA00012944"/>
    </source>
</evidence>
<comment type="similarity">
    <text evidence="2 15">Belongs to the complex I subunit 6 family.</text>
</comment>
<evidence type="ECO:0000313" key="16">
    <source>
        <dbReference type="EMBL" id="AAT08527.1"/>
    </source>
</evidence>
<feature type="transmembrane region" description="Helical" evidence="15">
    <location>
        <begin position="6"/>
        <end position="24"/>
    </location>
</feature>
<dbReference type="PANTHER" id="PTHR11435:SF1">
    <property type="entry name" value="NADH-UBIQUINONE OXIDOREDUCTASE CHAIN 6"/>
    <property type="match status" value="1"/>
</dbReference>
<evidence type="ECO:0000256" key="15">
    <source>
        <dbReference type="RuleBase" id="RU004430"/>
    </source>
</evidence>
<dbReference type="GO" id="GO:0031966">
    <property type="term" value="C:mitochondrial membrane"/>
    <property type="evidence" value="ECO:0007669"/>
    <property type="project" value="UniProtKB-SubCell"/>
</dbReference>
<sequence length="179" mass="18960">MLYSVYFLGLAFMVSVVGVSVNPLPQYATGALVLAAGFSCASLAWIGGSFMSIILFLIYLGGMLVVFAYSVALSSGPYLVKGVSWPVGMRLVGFLCVILYMVDVWGVGYGSGWYDYKGLGEFGGPVLGCGEVQVDLCGVSLLYSWGGIGLFLCVFCLFICLFVVLGLTRGAGRGVSRPF</sequence>
<dbReference type="InterPro" id="IPR050269">
    <property type="entry name" value="ComplexI_Subunit6"/>
</dbReference>
<dbReference type="PANTHER" id="PTHR11435">
    <property type="entry name" value="NADH UBIQUINONE OXIDOREDUCTASE SUBUNIT ND6"/>
    <property type="match status" value="1"/>
</dbReference>
<feature type="transmembrane region" description="Helical" evidence="15">
    <location>
        <begin position="91"/>
        <end position="109"/>
    </location>
</feature>
<evidence type="ECO:0000256" key="1">
    <source>
        <dbReference type="ARBA" id="ARBA00004225"/>
    </source>
</evidence>
<dbReference type="GO" id="GO:0008137">
    <property type="term" value="F:NADH dehydrogenase (ubiquinone) activity"/>
    <property type="evidence" value="ECO:0007669"/>
    <property type="project" value="UniProtKB-UniRule"/>
</dbReference>
<keyword evidence="8 15" id="KW-1278">Translocase</keyword>
<keyword evidence="10 15" id="KW-1133">Transmembrane helix</keyword>
<dbReference type="EC" id="7.1.1.2" evidence="3 15"/>
<evidence type="ECO:0000256" key="10">
    <source>
        <dbReference type="ARBA" id="ARBA00022989"/>
    </source>
</evidence>
<keyword evidence="5 15" id="KW-0813">Transport</keyword>
<keyword evidence="11 15" id="KW-0520">NAD</keyword>
<keyword evidence="6 15" id="KW-0679">Respiratory chain</keyword>
<dbReference type="InterPro" id="IPR001457">
    <property type="entry name" value="NADH_UbQ/plastoQ_OxRdtase_su6"/>
</dbReference>
<feature type="transmembrane region" description="Helical" evidence="15">
    <location>
        <begin position="142"/>
        <end position="167"/>
    </location>
</feature>
<dbReference type="EMBL" id="AY605475">
    <property type="protein sequence ID" value="AAT08527.1"/>
    <property type="molecule type" value="Genomic_DNA"/>
</dbReference>
<keyword evidence="13 15" id="KW-0472">Membrane</keyword>
<protein>
    <recommendedName>
        <fullName evidence="4 15">NADH-ubiquinone oxidoreductase chain 6</fullName>
        <ecNumber evidence="3 15">7.1.1.2</ecNumber>
    </recommendedName>
</protein>